<evidence type="ECO:0000313" key="2">
    <source>
        <dbReference type="Proteomes" id="UP000031668"/>
    </source>
</evidence>
<protein>
    <submittedName>
        <fullName evidence="1">Uncharacterized protein</fullName>
    </submittedName>
</protein>
<keyword evidence="2" id="KW-1185">Reference proteome</keyword>
<evidence type="ECO:0000313" key="1">
    <source>
        <dbReference type="EMBL" id="KII63724.1"/>
    </source>
</evidence>
<organism evidence="1 2">
    <name type="scientific">Thelohanellus kitauei</name>
    <name type="common">Myxosporean</name>
    <dbReference type="NCBI Taxonomy" id="669202"/>
    <lineage>
        <taxon>Eukaryota</taxon>
        <taxon>Metazoa</taxon>
        <taxon>Cnidaria</taxon>
        <taxon>Myxozoa</taxon>
        <taxon>Myxosporea</taxon>
        <taxon>Bivalvulida</taxon>
        <taxon>Platysporina</taxon>
        <taxon>Myxobolidae</taxon>
        <taxon>Thelohanellus</taxon>
    </lineage>
</organism>
<dbReference type="AlphaFoldDB" id="A0A0C2MHB7"/>
<proteinExistence type="predicted"/>
<accession>A0A0C2MHB7</accession>
<sequence length="111" mass="12600">MFAIIKELDIQIKAFLTRHGLIVSSMNSGTNLSEIPRLFGLSMKGVFSFKGVENHHGKSNIPQKEFLCFIMNEDCKRTINCCSLSQGIPSYLEHGQGHSWTDERFFYDPIA</sequence>
<reference evidence="1 2" key="1">
    <citation type="journal article" date="2014" name="Genome Biol. Evol.">
        <title>The genome of the myxosporean Thelohanellus kitauei shows adaptations to nutrient acquisition within its fish host.</title>
        <authorList>
            <person name="Yang Y."/>
            <person name="Xiong J."/>
            <person name="Zhou Z."/>
            <person name="Huo F."/>
            <person name="Miao W."/>
            <person name="Ran C."/>
            <person name="Liu Y."/>
            <person name="Zhang J."/>
            <person name="Feng J."/>
            <person name="Wang M."/>
            <person name="Wang M."/>
            <person name="Wang L."/>
            <person name="Yao B."/>
        </authorList>
    </citation>
    <scope>NUCLEOTIDE SEQUENCE [LARGE SCALE GENOMIC DNA]</scope>
    <source>
        <strain evidence="1">Wuqing</strain>
    </source>
</reference>
<dbReference type="EMBL" id="JWZT01004605">
    <property type="protein sequence ID" value="KII63724.1"/>
    <property type="molecule type" value="Genomic_DNA"/>
</dbReference>
<gene>
    <name evidence="1" type="ORF">RF11_14513</name>
</gene>
<comment type="caution">
    <text evidence="1">The sequence shown here is derived from an EMBL/GenBank/DDBJ whole genome shotgun (WGS) entry which is preliminary data.</text>
</comment>
<name>A0A0C2MHB7_THEKT</name>
<dbReference type="Proteomes" id="UP000031668">
    <property type="component" value="Unassembled WGS sequence"/>
</dbReference>